<reference evidence="3" key="1">
    <citation type="submission" date="2025-08" db="UniProtKB">
        <authorList>
            <consortium name="RefSeq"/>
        </authorList>
    </citation>
    <scope>IDENTIFICATION</scope>
    <source>
        <tissue evidence="3">Adult</tissue>
    </source>
</reference>
<feature type="chain" id="PRO_5046491168" evidence="1">
    <location>
        <begin position="19"/>
        <end position="271"/>
    </location>
</feature>
<evidence type="ECO:0000313" key="2">
    <source>
        <dbReference type="Proteomes" id="UP001652620"/>
    </source>
</evidence>
<keyword evidence="1" id="KW-0732">Signal</keyword>
<organism evidence="2 3">
    <name type="scientific">Bactrocera dorsalis</name>
    <name type="common">Oriental fruit fly</name>
    <name type="synonym">Dacus dorsalis</name>
    <dbReference type="NCBI Taxonomy" id="27457"/>
    <lineage>
        <taxon>Eukaryota</taxon>
        <taxon>Metazoa</taxon>
        <taxon>Ecdysozoa</taxon>
        <taxon>Arthropoda</taxon>
        <taxon>Hexapoda</taxon>
        <taxon>Insecta</taxon>
        <taxon>Pterygota</taxon>
        <taxon>Neoptera</taxon>
        <taxon>Endopterygota</taxon>
        <taxon>Diptera</taxon>
        <taxon>Brachycera</taxon>
        <taxon>Muscomorpha</taxon>
        <taxon>Tephritoidea</taxon>
        <taxon>Tephritidae</taxon>
        <taxon>Bactrocera</taxon>
        <taxon>Bactrocera</taxon>
    </lineage>
</organism>
<accession>A0ABM3K8P6</accession>
<dbReference type="GeneID" id="125780168"/>
<proteinExistence type="predicted"/>
<sequence>MLTSGNILLFYSLPLLMGYPTLNWNSSNVSSISYILRKIDLERKISTVIVMNAYNFQPSCLRDEDIKIISTNTTVKLLNSDNSSSSTKRARSELLLIRCLPERFSAELLEAMLNLLQNRRNARMLFIWNEEYSAATSRKRIQLQKQQQLLFEYCAQMRLLNVIAIYRDYLKDGHFYTFSYFPEFHLERKRMDEDCFPNRIRDLKGIALRTLPDQLEPWTIVWRDRNGNIQISGFFTKILREFAKQNNATLSYPLPVLVESRLRAMQTTLWT</sequence>
<dbReference type="RefSeq" id="XP_049317822.1">
    <property type="nucleotide sequence ID" value="XM_049461865.1"/>
</dbReference>
<name>A0ABM3K8P6_BACDO</name>
<evidence type="ECO:0000313" key="3">
    <source>
        <dbReference type="RefSeq" id="XP_049317822.1"/>
    </source>
</evidence>
<evidence type="ECO:0000256" key="1">
    <source>
        <dbReference type="SAM" id="SignalP"/>
    </source>
</evidence>
<feature type="signal peptide" evidence="1">
    <location>
        <begin position="1"/>
        <end position="18"/>
    </location>
</feature>
<gene>
    <name evidence="3" type="primary">LOC125780168</name>
</gene>
<keyword evidence="2" id="KW-1185">Reference proteome</keyword>
<protein>
    <submittedName>
        <fullName evidence="3">Uncharacterized protein LOC125780168</fullName>
    </submittedName>
</protein>
<dbReference type="Proteomes" id="UP001652620">
    <property type="component" value="Unplaced"/>
</dbReference>